<gene>
    <name evidence="1" type="ORF">P5W92_34355</name>
</gene>
<dbReference type="RefSeq" id="WP_283901486.1">
    <property type="nucleotide sequence ID" value="NZ_JARWAF010000034.1"/>
</dbReference>
<evidence type="ECO:0000313" key="1">
    <source>
        <dbReference type="EMBL" id="MDJ1645450.1"/>
    </source>
</evidence>
<dbReference type="EMBL" id="JARWAF010000034">
    <property type="protein sequence ID" value="MDJ1645450.1"/>
    <property type="molecule type" value="Genomic_DNA"/>
</dbReference>
<reference evidence="1 2" key="1">
    <citation type="submission" date="2023-04" db="EMBL/GenBank/DDBJ databases">
        <title>A novel species of the genus Streptomyces: Streptomyces pakalii sp. nov. isolated from a Mexican soil jungle.</title>
        <authorList>
            <person name="Chavez-Hernandez M.A."/>
            <person name="Ortiz-Alvarez J."/>
            <person name="Villa-Tanaca L."/>
            <person name="Hernandez-Rodriguez C."/>
        </authorList>
    </citation>
    <scope>NUCLEOTIDE SEQUENCE [LARGE SCALE GENOMIC DNA]</scope>
    <source>
        <strain evidence="1 2">ENCB-J15</strain>
    </source>
</reference>
<dbReference type="Proteomes" id="UP001237194">
    <property type="component" value="Unassembled WGS sequence"/>
</dbReference>
<accession>A0ABT7DHZ4</accession>
<sequence>VNPAPRRGSLTARAVARTPELELFQKLADEAVSVFPGHQKHRERFGRISDIVSAAATSLITTGEPTPDIAGRLQRQLDQALESS</sequence>
<protein>
    <recommendedName>
        <fullName evidence="3">ABC transporter substrate-binding protein</fullName>
    </recommendedName>
</protein>
<evidence type="ECO:0008006" key="3">
    <source>
        <dbReference type="Google" id="ProtNLM"/>
    </source>
</evidence>
<name>A0ABT7DHZ4_9ACTN</name>
<evidence type="ECO:0000313" key="2">
    <source>
        <dbReference type="Proteomes" id="UP001237194"/>
    </source>
</evidence>
<proteinExistence type="predicted"/>
<keyword evidence="2" id="KW-1185">Reference proteome</keyword>
<feature type="non-terminal residue" evidence="1">
    <location>
        <position position="1"/>
    </location>
</feature>
<organism evidence="1 2">
    <name type="scientific">Streptomyces pakalii</name>
    <dbReference type="NCBI Taxonomy" id="3036494"/>
    <lineage>
        <taxon>Bacteria</taxon>
        <taxon>Bacillati</taxon>
        <taxon>Actinomycetota</taxon>
        <taxon>Actinomycetes</taxon>
        <taxon>Kitasatosporales</taxon>
        <taxon>Streptomycetaceae</taxon>
        <taxon>Streptomyces</taxon>
    </lineage>
</organism>
<comment type="caution">
    <text evidence="1">The sequence shown here is derived from an EMBL/GenBank/DDBJ whole genome shotgun (WGS) entry which is preliminary data.</text>
</comment>